<evidence type="ECO:0000313" key="8">
    <source>
        <dbReference type="Proteomes" id="UP000060487"/>
    </source>
</evidence>
<evidence type="ECO:0000256" key="1">
    <source>
        <dbReference type="ARBA" id="ARBA00004141"/>
    </source>
</evidence>
<feature type="transmembrane region" description="Helical" evidence="6">
    <location>
        <begin position="378"/>
        <end position="396"/>
    </location>
</feature>
<feature type="transmembrane region" description="Helical" evidence="6">
    <location>
        <begin position="174"/>
        <end position="193"/>
    </location>
</feature>
<keyword evidence="8" id="KW-1185">Reference proteome</keyword>
<feature type="transmembrane region" description="Helical" evidence="6">
    <location>
        <begin position="434"/>
        <end position="453"/>
    </location>
</feature>
<dbReference type="Gene3D" id="1.20.1740.10">
    <property type="entry name" value="Amino acid/polyamine transporter I"/>
    <property type="match status" value="1"/>
</dbReference>
<feature type="transmembrane region" description="Helical" evidence="6">
    <location>
        <begin position="39"/>
        <end position="61"/>
    </location>
</feature>
<dbReference type="PANTHER" id="PTHR43243:SF4">
    <property type="entry name" value="CATIONIC AMINO ACID TRANSPORTER 4"/>
    <property type="match status" value="1"/>
</dbReference>
<evidence type="ECO:0000256" key="5">
    <source>
        <dbReference type="ARBA" id="ARBA00023136"/>
    </source>
</evidence>
<feature type="transmembrane region" description="Helical" evidence="6">
    <location>
        <begin position="402"/>
        <end position="422"/>
    </location>
</feature>
<dbReference type="Pfam" id="PF13520">
    <property type="entry name" value="AA_permease_2"/>
    <property type="match status" value="1"/>
</dbReference>
<feature type="transmembrane region" description="Helical" evidence="6">
    <location>
        <begin position="67"/>
        <end position="87"/>
    </location>
</feature>
<gene>
    <name evidence="7" type="ORF">ASN18_2179</name>
</gene>
<feature type="transmembrane region" description="Helical" evidence="6">
    <location>
        <begin position="246"/>
        <end position="267"/>
    </location>
</feature>
<evidence type="ECO:0000256" key="2">
    <source>
        <dbReference type="ARBA" id="ARBA00022448"/>
    </source>
</evidence>
<feature type="transmembrane region" description="Helical" evidence="6">
    <location>
        <begin position="279"/>
        <end position="305"/>
    </location>
</feature>
<reference evidence="7 8" key="1">
    <citation type="submission" date="2015-11" db="EMBL/GenBank/DDBJ databases">
        <authorList>
            <person name="Lin W."/>
        </authorList>
    </citation>
    <scope>NUCLEOTIDE SEQUENCE [LARGE SCALE GENOMIC DNA]</scope>
    <source>
        <strain evidence="7 8">HCH-1</strain>
    </source>
</reference>
<evidence type="ECO:0000256" key="6">
    <source>
        <dbReference type="SAM" id="Phobius"/>
    </source>
</evidence>
<keyword evidence="5 6" id="KW-0472">Membrane</keyword>
<dbReference type="PANTHER" id="PTHR43243">
    <property type="entry name" value="INNER MEMBRANE TRANSPORTER YGJI-RELATED"/>
    <property type="match status" value="1"/>
</dbReference>
<dbReference type="InterPro" id="IPR002293">
    <property type="entry name" value="AA/rel_permease1"/>
</dbReference>
<proteinExistence type="predicted"/>
<protein>
    <submittedName>
        <fullName evidence="7">Amino acid permease</fullName>
    </submittedName>
</protein>
<keyword evidence="3 6" id="KW-0812">Transmembrane</keyword>
<name>A0ABR5SHQ3_9BACT</name>
<keyword evidence="2" id="KW-0813">Transport</keyword>
<keyword evidence="4 6" id="KW-1133">Transmembrane helix</keyword>
<organism evidence="7 8">
    <name type="scientific">Candidatus Magnetominusculus xianensis</name>
    <dbReference type="NCBI Taxonomy" id="1748249"/>
    <lineage>
        <taxon>Bacteria</taxon>
        <taxon>Pseudomonadati</taxon>
        <taxon>Nitrospirota</taxon>
        <taxon>Nitrospiria</taxon>
        <taxon>Nitrospirales</taxon>
        <taxon>Nitrospiraceae</taxon>
        <taxon>Candidatus Magnetominusculus</taxon>
    </lineage>
</organism>
<evidence type="ECO:0000256" key="3">
    <source>
        <dbReference type="ARBA" id="ARBA00022692"/>
    </source>
</evidence>
<feature type="transmembrane region" description="Helical" evidence="6">
    <location>
        <begin position="459"/>
        <end position="477"/>
    </location>
</feature>
<dbReference type="EMBL" id="LNQR01000076">
    <property type="protein sequence ID" value="KWT83491.1"/>
    <property type="molecule type" value="Genomic_DNA"/>
</dbReference>
<dbReference type="RefSeq" id="WP_157072943.1">
    <property type="nucleotide sequence ID" value="NZ_LNQR01000076.1"/>
</dbReference>
<feature type="transmembrane region" description="Helical" evidence="6">
    <location>
        <begin position="205"/>
        <end position="226"/>
    </location>
</feature>
<sequence>MKTYERLLQKKQIDALQEEAFSDTGREAALRRTLGPVELTAIGVGAIVGAGIFVLTGQAAATYAGPAIVLSFLLAFVACGFAGLCYAELASMIPISGSAYVYAYATLGEIVAWIIGWDLILEYFLGAATVAIGWSGYVVSFLGDFGINIPKYLCGPPFTYDTASHKWVVTGDVLNVPALFIVTAMSVVLLMGIRFSSWVNSMIVVLKVSILLIFIAAGVFFMNMSYLSPFIPPNTGEFGSFGWSGILRGAGVGFFAYIGFDTVSTAASEARNPQRDLPIGILGSLIICTVLYVSVSLVLTSVVRYTDLQVSAPIAVAVDAMRLHFLSPLVKIGAIAGLSSVILVLLMGQSRIFYSMSRDSLIPKGFSKINKKFNTPHVSTIITGLFGCVASSLLPIQIAGELVSIGTLLAFLIVCSGVLILRYTQPQRHRAFRAPGGIAVPIGGILFCLYLMFGLPFDTWMRLIVWLVIGLVIYFTYSVKRTRRATLQ</sequence>
<comment type="subcellular location">
    <subcellularLocation>
        <location evidence="1">Membrane</location>
        <topology evidence="1">Multi-pass membrane protein</topology>
    </subcellularLocation>
</comment>
<dbReference type="PIRSF" id="PIRSF006060">
    <property type="entry name" value="AA_transporter"/>
    <property type="match status" value="1"/>
</dbReference>
<comment type="caution">
    <text evidence="7">The sequence shown here is derived from an EMBL/GenBank/DDBJ whole genome shotgun (WGS) entry which is preliminary data.</text>
</comment>
<evidence type="ECO:0000313" key="7">
    <source>
        <dbReference type="EMBL" id="KWT83491.1"/>
    </source>
</evidence>
<evidence type="ECO:0000256" key="4">
    <source>
        <dbReference type="ARBA" id="ARBA00022989"/>
    </source>
</evidence>
<accession>A0ABR5SHQ3</accession>
<dbReference type="Proteomes" id="UP000060487">
    <property type="component" value="Unassembled WGS sequence"/>
</dbReference>
<feature type="transmembrane region" description="Helical" evidence="6">
    <location>
        <begin position="325"/>
        <end position="348"/>
    </location>
</feature>